<comment type="caution">
    <text evidence="1">The sequence shown here is derived from an EMBL/GenBank/DDBJ whole genome shotgun (WGS) entry which is preliminary data.</text>
</comment>
<dbReference type="Proteomes" id="UP000568380">
    <property type="component" value="Unassembled WGS sequence"/>
</dbReference>
<evidence type="ECO:0000313" key="1">
    <source>
        <dbReference type="EMBL" id="MBB5080092.1"/>
    </source>
</evidence>
<dbReference type="RefSeq" id="WP_184966204.1">
    <property type="nucleotide sequence ID" value="NZ_JACHIN010000007.1"/>
</dbReference>
<name>A0A7W8A5R4_9ACTN</name>
<organism evidence="1 2">
    <name type="scientific">Nonomuraea endophytica</name>
    <dbReference type="NCBI Taxonomy" id="714136"/>
    <lineage>
        <taxon>Bacteria</taxon>
        <taxon>Bacillati</taxon>
        <taxon>Actinomycetota</taxon>
        <taxon>Actinomycetes</taxon>
        <taxon>Streptosporangiales</taxon>
        <taxon>Streptosporangiaceae</taxon>
        <taxon>Nonomuraea</taxon>
    </lineage>
</organism>
<reference evidence="1 2" key="1">
    <citation type="submission" date="2020-08" db="EMBL/GenBank/DDBJ databases">
        <title>Genomic Encyclopedia of Type Strains, Phase IV (KMG-IV): sequencing the most valuable type-strain genomes for metagenomic binning, comparative biology and taxonomic classification.</title>
        <authorList>
            <person name="Goeker M."/>
        </authorList>
    </citation>
    <scope>NUCLEOTIDE SEQUENCE [LARGE SCALE GENOMIC DNA]</scope>
    <source>
        <strain evidence="1 2">DSM 45385</strain>
    </source>
</reference>
<accession>A0A7W8A5R4</accession>
<evidence type="ECO:0000313" key="2">
    <source>
        <dbReference type="Proteomes" id="UP000568380"/>
    </source>
</evidence>
<keyword evidence="2" id="KW-1185">Reference proteome</keyword>
<proteinExistence type="predicted"/>
<dbReference type="EMBL" id="JACHIN010000007">
    <property type="protein sequence ID" value="MBB5080092.1"/>
    <property type="molecule type" value="Genomic_DNA"/>
</dbReference>
<gene>
    <name evidence="1" type="ORF">HNR40_005578</name>
</gene>
<sequence>MTVTTVVDGLAAQAYSDQPLLAAAPGGDTLYALKARNLVRIKLGR</sequence>
<protein>
    <submittedName>
        <fullName evidence="1">Uncharacterized protein</fullName>
    </submittedName>
</protein>
<dbReference type="AlphaFoldDB" id="A0A7W8A5R4"/>